<organism evidence="1 2">
    <name type="scientific">Gimibacter soli</name>
    <dbReference type="NCBI Taxonomy" id="3024400"/>
    <lineage>
        <taxon>Bacteria</taxon>
        <taxon>Pseudomonadati</taxon>
        <taxon>Pseudomonadota</taxon>
        <taxon>Alphaproteobacteria</taxon>
        <taxon>Kordiimonadales</taxon>
        <taxon>Temperatibacteraceae</taxon>
        <taxon>Gimibacter</taxon>
    </lineage>
</organism>
<evidence type="ECO:0000313" key="1">
    <source>
        <dbReference type="EMBL" id="WCL55602.1"/>
    </source>
</evidence>
<dbReference type="AlphaFoldDB" id="A0AAE9XR03"/>
<gene>
    <name evidence="1" type="ORF">PH603_07485</name>
</gene>
<proteinExistence type="predicted"/>
<dbReference type="EMBL" id="CP116805">
    <property type="protein sequence ID" value="WCL55602.1"/>
    <property type="molecule type" value="Genomic_DNA"/>
</dbReference>
<dbReference type="Proteomes" id="UP001217500">
    <property type="component" value="Chromosome"/>
</dbReference>
<protein>
    <submittedName>
        <fullName evidence="1">Uncharacterized protein</fullName>
    </submittedName>
</protein>
<dbReference type="KEGG" id="gso:PH603_07485"/>
<keyword evidence="2" id="KW-1185">Reference proteome</keyword>
<name>A0AAE9XR03_9PROT</name>
<sequence length="110" mass="12253">MRLSGILEDGILATVPDRLSPGGEGTVLVATFVEDYKGRWPPGRLICTSLIERLALPYVFTLNSVYELIGQLEETRLTFEAYRTLRQRGVSHAQLLGLYRAGFFQSFDGG</sequence>
<reference evidence="1" key="1">
    <citation type="submission" date="2023-01" db="EMBL/GenBank/DDBJ databases">
        <title>The genome sequence of Kordiimonadaceae bacterium 6D33.</title>
        <authorList>
            <person name="Liu Y."/>
        </authorList>
    </citation>
    <scope>NUCLEOTIDE SEQUENCE</scope>
    <source>
        <strain evidence="1">6D33</strain>
    </source>
</reference>
<evidence type="ECO:0000313" key="2">
    <source>
        <dbReference type="Proteomes" id="UP001217500"/>
    </source>
</evidence>
<accession>A0AAE9XR03</accession>
<dbReference type="RefSeq" id="WP_289505440.1">
    <property type="nucleotide sequence ID" value="NZ_CP116805.1"/>
</dbReference>